<feature type="domain" description="DUF4037" evidence="5">
    <location>
        <begin position="398"/>
        <end position="497"/>
    </location>
</feature>
<dbReference type="SMART" id="SM00028">
    <property type="entry name" value="TPR"/>
    <property type="match status" value="6"/>
</dbReference>
<keyword evidence="2 3" id="KW-0802">TPR repeat</keyword>
<proteinExistence type="predicted"/>
<organism evidence="6 7">
    <name type="scientific">Peptoanaerobacter stomatis</name>
    <dbReference type="NCBI Taxonomy" id="796937"/>
    <lineage>
        <taxon>Bacteria</taxon>
        <taxon>Bacillati</taxon>
        <taxon>Bacillota</taxon>
        <taxon>Clostridia</taxon>
        <taxon>Peptostreptococcales</taxon>
        <taxon>Filifactoraceae</taxon>
        <taxon>Peptoanaerobacter</taxon>
    </lineage>
</organism>
<feature type="coiled-coil region" evidence="4">
    <location>
        <begin position="177"/>
        <end position="236"/>
    </location>
</feature>
<dbReference type="Proteomes" id="UP000006437">
    <property type="component" value="Unassembled WGS sequence"/>
</dbReference>
<dbReference type="HOGENOM" id="CLU_010138_1_0_9"/>
<evidence type="ECO:0000313" key="6">
    <source>
        <dbReference type="EMBL" id="EHL16806.1"/>
    </source>
</evidence>
<dbReference type="PROSITE" id="PS50005">
    <property type="entry name" value="TPR"/>
    <property type="match status" value="1"/>
</dbReference>
<dbReference type="BioCyc" id="EBAC796937-HMP:GMGH-48-MONOMER"/>
<evidence type="ECO:0000256" key="4">
    <source>
        <dbReference type="SAM" id="Coils"/>
    </source>
</evidence>
<dbReference type="Pfam" id="PF13424">
    <property type="entry name" value="TPR_12"/>
    <property type="match status" value="2"/>
</dbReference>
<evidence type="ECO:0000313" key="7">
    <source>
        <dbReference type="Proteomes" id="UP000006437"/>
    </source>
</evidence>
<evidence type="ECO:0000256" key="2">
    <source>
        <dbReference type="ARBA" id="ARBA00022803"/>
    </source>
</evidence>
<dbReference type="PANTHER" id="PTHR45641:SF19">
    <property type="entry name" value="NEPHROCYSTIN-3"/>
    <property type="match status" value="1"/>
</dbReference>
<keyword evidence="4" id="KW-0175">Coiled coil</keyword>
<dbReference type="PATRIC" id="fig|796937.3.peg.50"/>
<dbReference type="InterPro" id="IPR011990">
    <property type="entry name" value="TPR-like_helical_dom_sf"/>
</dbReference>
<comment type="caution">
    <text evidence="6">The sequence shown here is derived from an EMBL/GenBank/DDBJ whole genome shotgun (WGS) entry which is preliminary data.</text>
</comment>
<dbReference type="RefSeq" id="WP_009524285.1">
    <property type="nucleotide sequence ID" value="NZ_JH414546.1"/>
</dbReference>
<protein>
    <recommendedName>
        <fullName evidence="5">DUF4037 domain-containing protein</fullName>
    </recommendedName>
</protein>
<feature type="repeat" description="TPR" evidence="3">
    <location>
        <begin position="210"/>
        <end position="243"/>
    </location>
</feature>
<name>G9WXF9_9FIRM</name>
<dbReference type="SUPFAM" id="SSF48452">
    <property type="entry name" value="TPR-like"/>
    <property type="match status" value="2"/>
</dbReference>
<dbReference type="PANTHER" id="PTHR45641">
    <property type="entry name" value="TETRATRICOPEPTIDE REPEAT PROTEIN (AFU_ORTHOLOGUE AFUA_6G03870)"/>
    <property type="match status" value="1"/>
</dbReference>
<dbReference type="Gene3D" id="1.25.40.10">
    <property type="entry name" value="Tetratricopeptide repeat domain"/>
    <property type="match status" value="2"/>
</dbReference>
<sequence length="579" mass="68061">MNKIEELTKQAHKLWKEGKEEQMLPYLRKAINLCKQENNFSKQIEILNEYAGALRLYGNYDKAVESINEALELIKLHYDTNNIQYATTLMNKANIYREKKDYFTAEKLMLQSKEIFDKKGDKSYSYIGLLNNLSLTYQEIKDYTRAEQLQLEAISLLQGNAQYNVPLAISYNNLYEIQKKLNKHTNAEENLIKAKDLLSKEVGEKHPLYSAVLNNLAELQVKNKNYHKALELYKNALEIVKSCYGNQSDAYLSVKSNYDYVNDLILTLEPDKIGNLKIDKSYSNPSKTEKLLDKSREFSKQVEKLIYEYFPALKNRICLALVGSGSECLYFDDELSKDHDYDLRCQLFLTDEDYITYSQKLEHIFSQYLENKVIIQTISSFYIYYTSYKNGPSTIEEYRNIPDEYLCSATNGEVFLDNLGEFSKIRQKILNYYPQDLIYKKLAYHLNNIAQSGQYNYPRLLKRNDKIACSLALSEYMKHYMQVVHILNKKYMPFYKWSFKNLKNLEILGEYTSKKLNELISSPDIEKENIIDQMCKKLVSQLNEEHFTTGKIDFLTYQANEITQNIQDENLRKEDNWIK</sequence>
<accession>G9WXF9</accession>
<evidence type="ECO:0000259" key="5">
    <source>
        <dbReference type="Pfam" id="PF13228"/>
    </source>
</evidence>
<evidence type="ECO:0000256" key="1">
    <source>
        <dbReference type="ARBA" id="ARBA00022737"/>
    </source>
</evidence>
<dbReference type="AlphaFoldDB" id="G9WXF9"/>
<reference evidence="6 7" key="1">
    <citation type="submission" date="2011-08" db="EMBL/GenBank/DDBJ databases">
        <title>The Genome Sequence of Eubacteriaceae bacterium ACC19a.</title>
        <authorList>
            <consortium name="The Broad Institute Genome Sequencing Platform"/>
            <person name="Earl A."/>
            <person name="Ward D."/>
            <person name="Feldgarden M."/>
            <person name="Gevers D."/>
            <person name="Sizova M."/>
            <person name="Hazen A."/>
            <person name="Epstein S."/>
            <person name="Young S.K."/>
            <person name="Zeng Q."/>
            <person name="Gargeya S."/>
            <person name="Fitzgerald M."/>
            <person name="Haas B."/>
            <person name="Abouelleil A."/>
            <person name="Alvarado L."/>
            <person name="Arachchi H.M."/>
            <person name="Berlin A."/>
            <person name="Brown A."/>
            <person name="Chapman S.B."/>
            <person name="Chen Z."/>
            <person name="Dunbar C."/>
            <person name="Freedman E."/>
            <person name="Gearin G."/>
            <person name="Gellesch M."/>
            <person name="Goldberg J."/>
            <person name="Griggs A."/>
            <person name="Gujja S."/>
            <person name="Heiman D."/>
            <person name="Howarth C."/>
            <person name="Larson L."/>
            <person name="Lui A."/>
            <person name="MacDonald P.J.P."/>
            <person name="Montmayeur A."/>
            <person name="Murphy C."/>
            <person name="Neiman D."/>
            <person name="Pearson M."/>
            <person name="Priest M."/>
            <person name="Roberts A."/>
            <person name="Saif S."/>
            <person name="Shea T."/>
            <person name="Shenoy N."/>
            <person name="Sisk P."/>
            <person name="Stolte C."/>
            <person name="Sykes S."/>
            <person name="Wortman J."/>
            <person name="Nusbaum C."/>
            <person name="Birren B."/>
        </authorList>
    </citation>
    <scope>NUCLEOTIDE SEQUENCE [LARGE SCALE GENOMIC DNA]</scope>
    <source>
        <strain evidence="6 7">ACC19a</strain>
    </source>
</reference>
<dbReference type="InterPro" id="IPR019734">
    <property type="entry name" value="TPR_rpt"/>
</dbReference>
<dbReference type="Pfam" id="PF13228">
    <property type="entry name" value="DUF4037"/>
    <property type="match status" value="1"/>
</dbReference>
<gene>
    <name evidence="6" type="ORF">HMPREF9629_00048</name>
</gene>
<keyword evidence="1" id="KW-0677">Repeat</keyword>
<evidence type="ECO:0000256" key="3">
    <source>
        <dbReference type="PROSITE-ProRule" id="PRU00339"/>
    </source>
</evidence>
<dbReference type="InterPro" id="IPR025117">
    <property type="entry name" value="DUF4037"/>
</dbReference>
<dbReference type="EMBL" id="AFZE01000001">
    <property type="protein sequence ID" value="EHL16806.1"/>
    <property type="molecule type" value="Genomic_DNA"/>
</dbReference>